<protein>
    <submittedName>
        <fullName evidence="1">Uncharacterized protein</fullName>
    </submittedName>
</protein>
<name>A0A3M2LYJ4_9ACTN</name>
<dbReference type="Pfam" id="PF15566">
    <property type="entry name" value="Imm32"/>
    <property type="match status" value="1"/>
</dbReference>
<gene>
    <name evidence="1" type="ORF">EBO15_19225</name>
</gene>
<keyword evidence="2" id="KW-1185">Reference proteome</keyword>
<dbReference type="AlphaFoldDB" id="A0A3M2LYJ4"/>
<dbReference type="EMBL" id="RFFG01000032">
    <property type="protein sequence ID" value="RMI42604.1"/>
    <property type="molecule type" value="Genomic_DNA"/>
</dbReference>
<organism evidence="1 2">
    <name type="scientific">Actinomadura harenae</name>
    <dbReference type="NCBI Taxonomy" id="2483351"/>
    <lineage>
        <taxon>Bacteria</taxon>
        <taxon>Bacillati</taxon>
        <taxon>Actinomycetota</taxon>
        <taxon>Actinomycetes</taxon>
        <taxon>Streptosporangiales</taxon>
        <taxon>Thermomonosporaceae</taxon>
        <taxon>Actinomadura</taxon>
    </lineage>
</organism>
<accession>A0A3M2LYJ4</accession>
<reference evidence="1 2" key="1">
    <citation type="submission" date="2018-10" db="EMBL/GenBank/DDBJ databases">
        <title>Isolation from soil.</title>
        <authorList>
            <person name="Hu J."/>
        </authorList>
    </citation>
    <scope>NUCLEOTIDE SEQUENCE [LARGE SCALE GENOMIC DNA]</scope>
    <source>
        <strain evidence="1 2">NEAU-Ht49</strain>
    </source>
</reference>
<proteinExistence type="predicted"/>
<sequence>MNLVFDPVFDEVELNGVEAELARVAAVVAVGEGFVGAVSSAPPGSEPLVGVEVRRTPGPGVSVLLDGPRQTLVVSGDAVAMALFADQLRVMTAAMASEEGGTHRHIQHYPGHPYLAEGSVPLMIGIP</sequence>
<dbReference type="Proteomes" id="UP000282674">
    <property type="component" value="Unassembled WGS sequence"/>
</dbReference>
<evidence type="ECO:0000313" key="2">
    <source>
        <dbReference type="Proteomes" id="UP000282674"/>
    </source>
</evidence>
<comment type="caution">
    <text evidence="1">The sequence shown here is derived from an EMBL/GenBank/DDBJ whole genome shotgun (WGS) entry which is preliminary data.</text>
</comment>
<dbReference type="RefSeq" id="WP_122195825.1">
    <property type="nucleotide sequence ID" value="NZ_JBHSKC010000007.1"/>
</dbReference>
<dbReference type="InterPro" id="IPR029083">
    <property type="entry name" value="Imm32"/>
</dbReference>
<dbReference type="OrthoDB" id="3696942at2"/>
<evidence type="ECO:0000313" key="1">
    <source>
        <dbReference type="EMBL" id="RMI42604.1"/>
    </source>
</evidence>